<protein>
    <recommendedName>
        <fullName evidence="6">Carboxylic ester hydrolase</fullName>
        <ecNumber evidence="6">3.1.1.-</ecNumber>
    </recommendedName>
</protein>
<dbReference type="GO" id="GO:0052689">
    <property type="term" value="F:carboxylic ester hydrolase activity"/>
    <property type="evidence" value="ECO:0007669"/>
    <property type="project" value="UniProtKB-KW"/>
</dbReference>
<evidence type="ECO:0000259" key="7">
    <source>
        <dbReference type="Pfam" id="PF00135"/>
    </source>
</evidence>
<evidence type="ECO:0000313" key="8">
    <source>
        <dbReference type="EMBL" id="GBP73547.1"/>
    </source>
</evidence>
<comment type="similarity">
    <text evidence="1 6">Belongs to the type-B carboxylesterase/lipase family.</text>
</comment>
<dbReference type="InterPro" id="IPR002018">
    <property type="entry name" value="CarbesteraseB"/>
</dbReference>
<feature type="domain" description="Carboxylesterase type B" evidence="7">
    <location>
        <begin position="9"/>
        <end position="392"/>
    </location>
</feature>
<gene>
    <name evidence="8" type="ORF">EVAR_99141_1</name>
</gene>
<dbReference type="Pfam" id="PF00135">
    <property type="entry name" value="COesterase"/>
    <property type="match status" value="2"/>
</dbReference>
<evidence type="ECO:0000313" key="9">
    <source>
        <dbReference type="Proteomes" id="UP000299102"/>
    </source>
</evidence>
<comment type="caution">
    <text evidence="8">The sequence shown here is derived from an EMBL/GenBank/DDBJ whole genome shotgun (WGS) entry which is preliminary data.</text>
</comment>
<dbReference type="PANTHER" id="PTHR11559">
    <property type="entry name" value="CARBOXYLESTERASE"/>
    <property type="match status" value="1"/>
</dbReference>
<keyword evidence="3 6" id="KW-0378">Hydrolase</keyword>
<name>A0A4C1YGH9_EUMVA</name>
<dbReference type="SUPFAM" id="SSF53474">
    <property type="entry name" value="alpha/beta-Hydrolases"/>
    <property type="match status" value="1"/>
</dbReference>
<sequence length="517" mass="57698">MGNRHELDTPEIVIAQGKLRGQTNKMADGTTYYSFKGIPYAEPPVGKLRFKAPVPASSWQGVYDAKNHGPICPQMDMITGKVLEGSENCLFLNVYTKNLFMNSANLVPVMVFIHGGAFMSGSGDSDFYGPEYLLQHNVILVTLNYRLEALGFLCLDIEEVPGNAGMKDQVLALKWVKDNIAKFGGDPNNITIFGESAGGASVTYHLVSPMTKGLFNKAISQSGVFLNDWAYSDGACERAFRLGKHLGKETNDPKELLDFLQSVPVKDLVKVTLPTMLPEEKYRGLPIHFCPVIEKSFPNVKSYLNKPPLYSLLNKEITNVPLLLGYNNAEAIIMLNDNIKKADFINKHFQYKVPREIAKNISEAKCNDYGQRIKLFYFGDTGISETTLDQVSGYMEIEGACHADELFYLFDCEMVKDTVHEDKNLHQLVYTITKLWTNFAKHGNKIPDNTLDVQWAPYTTGLCEYLSIDSQLKMSTFANKDRTWDPGPGPACLYGKKEPVMGLVEGCSSDFSQEKSD</sequence>
<keyword evidence="5" id="KW-0325">Glycoprotein</keyword>
<dbReference type="InterPro" id="IPR050309">
    <property type="entry name" value="Type-B_Carboxylest/Lipase"/>
</dbReference>
<dbReference type="InterPro" id="IPR029058">
    <property type="entry name" value="AB_hydrolase_fold"/>
</dbReference>
<dbReference type="AlphaFoldDB" id="A0A4C1YGH9"/>
<dbReference type="STRING" id="151549.A0A4C1YGH9"/>
<dbReference type="Proteomes" id="UP000299102">
    <property type="component" value="Unassembled WGS sequence"/>
</dbReference>
<keyword evidence="2" id="KW-0719">Serine esterase</keyword>
<dbReference type="InterPro" id="IPR019826">
    <property type="entry name" value="Carboxylesterase_B_AS"/>
</dbReference>
<accession>A0A4C1YGH9</accession>
<dbReference type="OrthoDB" id="19653at2759"/>
<dbReference type="PROSITE" id="PS00122">
    <property type="entry name" value="CARBOXYLESTERASE_B_1"/>
    <property type="match status" value="1"/>
</dbReference>
<dbReference type="EC" id="3.1.1.-" evidence="6"/>
<reference evidence="8 9" key="1">
    <citation type="journal article" date="2019" name="Commun. Biol.">
        <title>The bagworm genome reveals a unique fibroin gene that provides high tensile strength.</title>
        <authorList>
            <person name="Kono N."/>
            <person name="Nakamura H."/>
            <person name="Ohtoshi R."/>
            <person name="Tomita M."/>
            <person name="Numata K."/>
            <person name="Arakawa K."/>
        </authorList>
    </citation>
    <scope>NUCLEOTIDE SEQUENCE [LARGE SCALE GENOMIC DNA]</scope>
</reference>
<evidence type="ECO:0000256" key="4">
    <source>
        <dbReference type="ARBA" id="ARBA00023157"/>
    </source>
</evidence>
<evidence type="ECO:0000256" key="3">
    <source>
        <dbReference type="ARBA" id="ARBA00022801"/>
    </source>
</evidence>
<evidence type="ECO:0000256" key="6">
    <source>
        <dbReference type="RuleBase" id="RU361235"/>
    </source>
</evidence>
<keyword evidence="9" id="KW-1185">Reference proteome</keyword>
<keyword evidence="4" id="KW-1015">Disulfide bond</keyword>
<proteinExistence type="inferred from homology"/>
<feature type="domain" description="Carboxylesterase type B" evidence="7">
    <location>
        <begin position="397"/>
        <end position="480"/>
    </location>
</feature>
<dbReference type="EMBL" id="BGZK01001178">
    <property type="protein sequence ID" value="GBP73547.1"/>
    <property type="molecule type" value="Genomic_DNA"/>
</dbReference>
<evidence type="ECO:0000256" key="2">
    <source>
        <dbReference type="ARBA" id="ARBA00022487"/>
    </source>
</evidence>
<evidence type="ECO:0000256" key="1">
    <source>
        <dbReference type="ARBA" id="ARBA00005964"/>
    </source>
</evidence>
<dbReference type="Gene3D" id="3.40.50.1820">
    <property type="entry name" value="alpha/beta hydrolase"/>
    <property type="match status" value="1"/>
</dbReference>
<evidence type="ECO:0000256" key="5">
    <source>
        <dbReference type="ARBA" id="ARBA00023180"/>
    </source>
</evidence>
<organism evidence="8 9">
    <name type="scientific">Eumeta variegata</name>
    <name type="common">Bagworm moth</name>
    <name type="synonym">Eumeta japonica</name>
    <dbReference type="NCBI Taxonomy" id="151549"/>
    <lineage>
        <taxon>Eukaryota</taxon>
        <taxon>Metazoa</taxon>
        <taxon>Ecdysozoa</taxon>
        <taxon>Arthropoda</taxon>
        <taxon>Hexapoda</taxon>
        <taxon>Insecta</taxon>
        <taxon>Pterygota</taxon>
        <taxon>Neoptera</taxon>
        <taxon>Endopterygota</taxon>
        <taxon>Lepidoptera</taxon>
        <taxon>Glossata</taxon>
        <taxon>Ditrysia</taxon>
        <taxon>Tineoidea</taxon>
        <taxon>Psychidae</taxon>
        <taxon>Oiketicinae</taxon>
        <taxon>Eumeta</taxon>
    </lineage>
</organism>